<keyword evidence="1" id="KW-0732">Signal</keyword>
<sequence length="307" mass="34241">MRRYLIIAVVLLLNSCQGHVFPTYSEPADLSFNDVARPVIVFAEGHNNYSERDSFADMEEFLAKEGFDLKQHMGAITREALKGVSILHTDNALAPENQDQDNWTLPTPSAFTPEEISIIYDWVHDGGSLLMVIEHMPFGGSYEDLAKAFNVETSNGFAVDKRLLNGYSEETIDDAGWFVFRQDNGALGDHPILTGRQPHERIEFVAADVGSAFRLPERAVSLMTFGSNAISLEPSVSWRFDSTTPRRSVSGWSQGGVMKVGKGRLAVLGDNFLMIPPSQLKSEKEVVFGRYNPQFTVNVYRWLSGQL</sequence>
<name>A0A7D9H590_9GAMM</name>
<organism evidence="2">
    <name type="scientific">uncultured Woeseiaceae bacterium</name>
    <dbReference type="NCBI Taxonomy" id="1983305"/>
    <lineage>
        <taxon>Bacteria</taxon>
        <taxon>Pseudomonadati</taxon>
        <taxon>Pseudomonadota</taxon>
        <taxon>Gammaproteobacteria</taxon>
        <taxon>Woeseiales</taxon>
        <taxon>Woeseiaceae</taxon>
        <taxon>environmental samples</taxon>
    </lineage>
</organism>
<reference evidence="2" key="1">
    <citation type="submission" date="2019-07" db="EMBL/GenBank/DDBJ databases">
        <authorList>
            <person name="Weber M."/>
            <person name="Kostadinov I."/>
            <person name="Kostadinov D I."/>
        </authorList>
    </citation>
    <scope>NUCLEOTIDE SEQUENCE</scope>
    <source>
        <strain evidence="2">Gfbio:sag-sample-m06:053724c1-46a9-4a36-b237-ea2bf867836b</strain>
    </source>
</reference>
<evidence type="ECO:0008006" key="3">
    <source>
        <dbReference type="Google" id="ProtNLM"/>
    </source>
</evidence>
<dbReference type="InterPro" id="IPR029062">
    <property type="entry name" value="Class_I_gatase-like"/>
</dbReference>
<feature type="signal peptide" evidence="1">
    <location>
        <begin position="1"/>
        <end position="20"/>
    </location>
</feature>
<dbReference type="SUPFAM" id="SSF52317">
    <property type="entry name" value="Class I glutamine amidotransferase-like"/>
    <property type="match status" value="1"/>
</dbReference>
<protein>
    <recommendedName>
        <fullName evidence="3">DUF4350 domain-containing protein</fullName>
    </recommendedName>
</protein>
<dbReference type="AlphaFoldDB" id="A0A7D9H590"/>
<proteinExistence type="predicted"/>
<evidence type="ECO:0000256" key="1">
    <source>
        <dbReference type="SAM" id="SignalP"/>
    </source>
</evidence>
<gene>
    <name evidence="2" type="ORF">JTBM06_V1_370009</name>
</gene>
<feature type="chain" id="PRO_5028482766" description="DUF4350 domain-containing protein" evidence="1">
    <location>
        <begin position="21"/>
        <end position="307"/>
    </location>
</feature>
<dbReference type="EMBL" id="LR633967">
    <property type="protein sequence ID" value="VUX56185.1"/>
    <property type="molecule type" value="Genomic_DNA"/>
</dbReference>
<accession>A0A7D9H590</accession>
<evidence type="ECO:0000313" key="2">
    <source>
        <dbReference type="EMBL" id="VUX56185.1"/>
    </source>
</evidence>